<proteinExistence type="predicted"/>
<accession>A0A0F9HEX6</accession>
<name>A0A0F9HEX6_9ZZZZ</name>
<dbReference type="CDD" id="cd00198">
    <property type="entry name" value="vWFA"/>
    <property type="match status" value="1"/>
</dbReference>
<comment type="caution">
    <text evidence="2">The sequence shown here is derived from an EMBL/GenBank/DDBJ whole genome shotgun (WGS) entry which is preliminary data.</text>
</comment>
<protein>
    <recommendedName>
        <fullName evidence="1">VWFA domain-containing protein</fullName>
    </recommendedName>
</protein>
<dbReference type="Gene3D" id="3.40.50.410">
    <property type="entry name" value="von Willebrand factor, type A domain"/>
    <property type="match status" value="1"/>
</dbReference>
<dbReference type="InterPro" id="IPR002035">
    <property type="entry name" value="VWF_A"/>
</dbReference>
<gene>
    <name evidence="2" type="ORF">LCGC14_1713850</name>
</gene>
<dbReference type="InterPro" id="IPR036465">
    <property type="entry name" value="vWFA_dom_sf"/>
</dbReference>
<reference evidence="2" key="1">
    <citation type="journal article" date="2015" name="Nature">
        <title>Complex archaea that bridge the gap between prokaryotes and eukaryotes.</title>
        <authorList>
            <person name="Spang A."/>
            <person name="Saw J.H."/>
            <person name="Jorgensen S.L."/>
            <person name="Zaremba-Niedzwiedzka K."/>
            <person name="Martijn J."/>
            <person name="Lind A.E."/>
            <person name="van Eijk R."/>
            <person name="Schleper C."/>
            <person name="Guy L."/>
            <person name="Ettema T.J."/>
        </authorList>
    </citation>
    <scope>NUCLEOTIDE SEQUENCE</scope>
</reference>
<dbReference type="AlphaFoldDB" id="A0A0F9HEX6"/>
<organism evidence="2">
    <name type="scientific">marine sediment metagenome</name>
    <dbReference type="NCBI Taxonomy" id="412755"/>
    <lineage>
        <taxon>unclassified sequences</taxon>
        <taxon>metagenomes</taxon>
        <taxon>ecological metagenomes</taxon>
    </lineage>
</organism>
<dbReference type="EMBL" id="LAZR01015328">
    <property type="protein sequence ID" value="KKM13677.1"/>
    <property type="molecule type" value="Genomic_DNA"/>
</dbReference>
<sequence length="378" mass="41937">MKIGIQKGVPEQNILEIIGGNYELLKLMFMNNVGNFNRLNRIIKHLKSLGQAQMQELMQIALNNNNLQALGALGHHNMGNAFKASGDIGGGDAQQKLAESLSAGPGDNLLLQWFTHRHKIPKKAKEFIRNLVKDALIKIALNMISNQRGSGEKGLIPTNKLRIFIEGDDMDLIDVDASIENIVMQGKSLDMVTSDDLMVMESEKGRVSLCFLLDISGSMGGMKLAACSIAVMVLIGSLRADEVAICFFESNTHVVKEFGDEKDLEDVANELMDLTARGGTRVQAALEWGAKQLEQTNVEMKVCFLLTDCMFSEKQNQIKKEMEAYLNQKVKFILGVNTKSYIKKYAEWILEATNGEIVYILKIPDIPKVLSETLEKLG</sequence>
<evidence type="ECO:0000313" key="2">
    <source>
        <dbReference type="EMBL" id="KKM13677.1"/>
    </source>
</evidence>
<dbReference type="SUPFAM" id="SSF53300">
    <property type="entry name" value="vWA-like"/>
    <property type="match status" value="1"/>
</dbReference>
<evidence type="ECO:0000259" key="1">
    <source>
        <dbReference type="PROSITE" id="PS50234"/>
    </source>
</evidence>
<dbReference type="PROSITE" id="PS50234">
    <property type="entry name" value="VWFA"/>
    <property type="match status" value="1"/>
</dbReference>
<dbReference type="Pfam" id="PF13519">
    <property type="entry name" value="VWA_2"/>
    <property type="match status" value="1"/>
</dbReference>
<feature type="domain" description="VWFA" evidence="1">
    <location>
        <begin position="208"/>
        <end position="377"/>
    </location>
</feature>